<feature type="transmembrane region" description="Helical" evidence="1">
    <location>
        <begin position="87"/>
        <end position="112"/>
    </location>
</feature>
<organism evidence="2 4">
    <name type="scientific">Blautia producta</name>
    <dbReference type="NCBI Taxonomy" id="33035"/>
    <lineage>
        <taxon>Bacteria</taxon>
        <taxon>Bacillati</taxon>
        <taxon>Bacillota</taxon>
        <taxon>Clostridia</taxon>
        <taxon>Lachnospirales</taxon>
        <taxon>Lachnospiraceae</taxon>
        <taxon>Blautia</taxon>
    </lineage>
</organism>
<dbReference type="Proteomes" id="UP000515789">
    <property type="component" value="Chromosome"/>
</dbReference>
<dbReference type="GeneID" id="75052304"/>
<dbReference type="AlphaFoldDB" id="A0A4P6M3Z3"/>
<feature type="transmembrane region" description="Helical" evidence="1">
    <location>
        <begin position="43"/>
        <end position="66"/>
    </location>
</feature>
<keyword evidence="1" id="KW-1133">Transmembrane helix</keyword>
<evidence type="ECO:0000256" key="1">
    <source>
        <dbReference type="SAM" id="Phobius"/>
    </source>
</evidence>
<feature type="transmembrane region" description="Helical" evidence="1">
    <location>
        <begin position="217"/>
        <end position="236"/>
    </location>
</feature>
<dbReference type="RefSeq" id="WP_018592917.1">
    <property type="nucleotide sequence ID" value="NZ_AP031416.1"/>
</dbReference>
<keyword evidence="1" id="KW-0472">Membrane</keyword>
<evidence type="ECO:0000313" key="3">
    <source>
        <dbReference type="EMBL" id="QMW76981.1"/>
    </source>
</evidence>
<evidence type="ECO:0000313" key="5">
    <source>
        <dbReference type="Proteomes" id="UP000515789"/>
    </source>
</evidence>
<proteinExistence type="predicted"/>
<name>A0A4P6M3Z3_9FIRM</name>
<feature type="transmembrane region" description="Helical" evidence="1">
    <location>
        <begin position="132"/>
        <end position="151"/>
    </location>
</feature>
<sequence>MREFNGSVRYQIQQYFSTSRLVMPLAVLLVLLYSIYSSKPVGVIDSLTVSSVFIFLVMVWIGATACDMENAVSEQILILRMQSAVKYYISHTVFLFLMGMMVSLIGILFPVIMDLCSQGQLFDRPLRIADLLWGFFIMSLSGFSGSSLGEISHPRINRSRKTAVIFTFLLAVTAVTKAAILEMIPVLAVILWVIPPISDVTALFAGETYFSADKCSTAFIILLISGMIWTAVKIMGLKKKGF</sequence>
<reference evidence="3 5" key="2">
    <citation type="submission" date="2019-04" db="EMBL/GenBank/DDBJ databases">
        <authorList>
            <person name="Schori C."/>
            <person name="Ahrens C."/>
        </authorList>
    </citation>
    <scope>NUCLEOTIDE SEQUENCE [LARGE SCALE GENOMIC DNA]</scope>
    <source>
        <strain evidence="3 5">DSM 2950</strain>
    </source>
</reference>
<gene>
    <name evidence="3" type="ORF">E5259_04850</name>
    <name evidence="2" type="ORF">PMF13cell1_05478</name>
</gene>
<dbReference type="EMBL" id="CP035945">
    <property type="protein sequence ID" value="QBE99884.1"/>
    <property type="molecule type" value="Genomic_DNA"/>
</dbReference>
<dbReference type="EMBL" id="CP039126">
    <property type="protein sequence ID" value="QMW76981.1"/>
    <property type="molecule type" value="Genomic_DNA"/>
</dbReference>
<dbReference type="Proteomes" id="UP000289794">
    <property type="component" value="Chromosome"/>
</dbReference>
<keyword evidence="1" id="KW-0812">Transmembrane</keyword>
<feature type="transmembrane region" description="Helical" evidence="1">
    <location>
        <begin position="21"/>
        <end position="37"/>
    </location>
</feature>
<feature type="transmembrane region" description="Helical" evidence="1">
    <location>
        <begin position="163"/>
        <end position="194"/>
    </location>
</feature>
<protein>
    <recommendedName>
        <fullName evidence="6">ABC transporter permease</fullName>
    </recommendedName>
</protein>
<evidence type="ECO:0008006" key="6">
    <source>
        <dbReference type="Google" id="ProtNLM"/>
    </source>
</evidence>
<accession>A0A4P6M3Z3</accession>
<reference evidence="2 4" key="1">
    <citation type="submission" date="2019-01" db="EMBL/GenBank/DDBJ databases">
        <title>PMF-metabolizing Aryl O-demethylase.</title>
        <authorList>
            <person name="Kim M."/>
        </authorList>
    </citation>
    <scope>NUCLEOTIDE SEQUENCE [LARGE SCALE GENOMIC DNA]</scope>
    <source>
        <strain evidence="2 4">PMF1</strain>
    </source>
</reference>
<evidence type="ECO:0000313" key="4">
    <source>
        <dbReference type="Proteomes" id="UP000289794"/>
    </source>
</evidence>
<dbReference type="KEGG" id="bpro:PMF13cell1_05478"/>
<evidence type="ECO:0000313" key="2">
    <source>
        <dbReference type="EMBL" id="QBE99884.1"/>
    </source>
</evidence>